<comment type="caution">
    <text evidence="1">The sequence shown here is derived from an EMBL/GenBank/DDBJ whole genome shotgun (WGS) entry which is preliminary data.</text>
</comment>
<sequence>MIERVLAFLRGGTIGFNKSELHLLNSVIDALPKAESDILSKQVQSVSLVQRHNPGRLVAAYYPKKSYVPLLPYSGYEYCLAKVSYRFNGTTKTTNVVLHDGKFMTFERNVPRKNDRIDAIVKVSLCPNDYKPVTQEIDAEEHGGNA</sequence>
<protein>
    <recommendedName>
        <fullName evidence="3">WYL domain-containing protein</fullName>
    </recommendedName>
</protein>
<proteinExistence type="predicted"/>
<organism evidence="1 2">
    <name type="scientific">Halomonas kalidii</name>
    <dbReference type="NCBI Taxonomy" id="3043293"/>
    <lineage>
        <taxon>Bacteria</taxon>
        <taxon>Pseudomonadati</taxon>
        <taxon>Pseudomonadota</taxon>
        <taxon>Gammaproteobacteria</taxon>
        <taxon>Oceanospirillales</taxon>
        <taxon>Halomonadaceae</taxon>
        <taxon>Halomonas</taxon>
    </lineage>
</organism>
<evidence type="ECO:0000313" key="2">
    <source>
        <dbReference type="Proteomes" id="UP001244242"/>
    </source>
</evidence>
<accession>A0ABT6VIF4</accession>
<dbReference type="RefSeq" id="WP_282721263.1">
    <property type="nucleotide sequence ID" value="NZ_JASCQO010000035.1"/>
</dbReference>
<dbReference type="Proteomes" id="UP001244242">
    <property type="component" value="Unassembled WGS sequence"/>
</dbReference>
<dbReference type="EMBL" id="JASCQO010000035">
    <property type="protein sequence ID" value="MDI5933761.1"/>
    <property type="molecule type" value="Genomic_DNA"/>
</dbReference>
<evidence type="ECO:0008006" key="3">
    <source>
        <dbReference type="Google" id="ProtNLM"/>
    </source>
</evidence>
<evidence type="ECO:0000313" key="1">
    <source>
        <dbReference type="EMBL" id="MDI5933761.1"/>
    </source>
</evidence>
<keyword evidence="2" id="KW-1185">Reference proteome</keyword>
<name>A0ABT6VIF4_9GAMM</name>
<reference evidence="1 2" key="1">
    <citation type="submission" date="2023-04" db="EMBL/GenBank/DDBJ databases">
        <title>Halomonas strains isolated from rhizosphere soil.</title>
        <authorList>
            <person name="Xu L."/>
            <person name="Sun J.-Q."/>
        </authorList>
    </citation>
    <scope>NUCLEOTIDE SEQUENCE [LARGE SCALE GENOMIC DNA]</scope>
    <source>
        <strain evidence="1 2">LN1S58</strain>
    </source>
</reference>
<gene>
    <name evidence="1" type="ORF">QLQ84_08135</name>
</gene>